<evidence type="ECO:0000313" key="3">
    <source>
        <dbReference type="EMBL" id="CAG8793283.1"/>
    </source>
</evidence>
<dbReference type="EMBL" id="CAJVPY010028815">
    <property type="protein sequence ID" value="CAG8793283.1"/>
    <property type="molecule type" value="Genomic_DNA"/>
</dbReference>
<dbReference type="AlphaFoldDB" id="A0A9N9JTS4"/>
<sequence length="236" mass="28076">MSYLHHVTHSGRRFAPNQEEHYPETLSDTTESSVFFEIAPDRPPTYEEAIRSKIHLSRFEIPLNNNKMSTQNNTTFATETLEFQESQEHISQNLQEEITQEISKLLEKISNLDKTIENYQLHREAAEVDIKTQQWNRNVEHIQKFTVYFLIDFYVLVDRKCIFLFILDQPERKNLLCIFYFNRMNVIDFVEEEWIVEEPSSSTGIKKVEPSSMQVEQEDFSVIEIKETLFKSYTFE</sequence>
<evidence type="ECO:0000256" key="1">
    <source>
        <dbReference type="SAM" id="Coils"/>
    </source>
</evidence>
<proteinExistence type="predicted"/>
<evidence type="ECO:0000313" key="4">
    <source>
        <dbReference type="Proteomes" id="UP000789405"/>
    </source>
</evidence>
<protein>
    <submittedName>
        <fullName evidence="3">28031_t:CDS:1</fullName>
    </submittedName>
</protein>
<reference evidence="3" key="1">
    <citation type="submission" date="2021-06" db="EMBL/GenBank/DDBJ databases">
        <authorList>
            <person name="Kallberg Y."/>
            <person name="Tangrot J."/>
            <person name="Rosling A."/>
        </authorList>
    </citation>
    <scope>NUCLEOTIDE SEQUENCE</scope>
    <source>
        <strain evidence="3">MA453B</strain>
    </source>
</reference>
<keyword evidence="1" id="KW-0175">Coiled coil</keyword>
<feature type="compositionally biased region" description="Basic residues" evidence="2">
    <location>
        <begin position="1"/>
        <end position="12"/>
    </location>
</feature>
<name>A0A9N9JTS4_9GLOM</name>
<gene>
    <name evidence="3" type="ORF">DERYTH_LOCUS21855</name>
</gene>
<accession>A0A9N9JTS4</accession>
<feature type="region of interest" description="Disordered" evidence="2">
    <location>
        <begin position="1"/>
        <end position="28"/>
    </location>
</feature>
<keyword evidence="4" id="KW-1185">Reference proteome</keyword>
<dbReference type="Proteomes" id="UP000789405">
    <property type="component" value="Unassembled WGS sequence"/>
</dbReference>
<organism evidence="3 4">
    <name type="scientific">Dentiscutata erythropus</name>
    <dbReference type="NCBI Taxonomy" id="1348616"/>
    <lineage>
        <taxon>Eukaryota</taxon>
        <taxon>Fungi</taxon>
        <taxon>Fungi incertae sedis</taxon>
        <taxon>Mucoromycota</taxon>
        <taxon>Glomeromycotina</taxon>
        <taxon>Glomeromycetes</taxon>
        <taxon>Diversisporales</taxon>
        <taxon>Gigasporaceae</taxon>
        <taxon>Dentiscutata</taxon>
    </lineage>
</organism>
<evidence type="ECO:0000256" key="2">
    <source>
        <dbReference type="SAM" id="MobiDB-lite"/>
    </source>
</evidence>
<comment type="caution">
    <text evidence="3">The sequence shown here is derived from an EMBL/GenBank/DDBJ whole genome shotgun (WGS) entry which is preliminary data.</text>
</comment>
<feature type="coiled-coil region" evidence="1">
    <location>
        <begin position="95"/>
        <end position="129"/>
    </location>
</feature>